<sequence>MSAPAEDKETAALIERLEKQFPDVAPSLVVAVIREAQDAFQDYPVKSHVPVIVERQVKDRLRGRAGEATDA</sequence>
<dbReference type="Proteomes" id="UP000199009">
    <property type="component" value="Chromosome I"/>
</dbReference>
<organism evidence="1 2">
    <name type="scientific">Microbacterium pygmaeum</name>
    <dbReference type="NCBI Taxonomy" id="370764"/>
    <lineage>
        <taxon>Bacteria</taxon>
        <taxon>Bacillati</taxon>
        <taxon>Actinomycetota</taxon>
        <taxon>Actinomycetes</taxon>
        <taxon>Micrococcales</taxon>
        <taxon>Microbacteriaceae</taxon>
        <taxon>Microbacterium</taxon>
    </lineage>
</organism>
<dbReference type="Gene3D" id="1.10.8.1060">
    <property type="entry name" value="Corynebacterium glutamicum thioredoxin-dependent arsenate reductase, N-terminal domain"/>
    <property type="match status" value="1"/>
</dbReference>
<reference evidence="1 2" key="1">
    <citation type="submission" date="2016-10" db="EMBL/GenBank/DDBJ databases">
        <authorList>
            <person name="de Groot N.N."/>
        </authorList>
    </citation>
    <scope>NUCLEOTIDE SEQUENCE [LARGE SCALE GENOMIC DNA]</scope>
    <source>
        <strain evidence="1 2">DSM 23142</strain>
    </source>
</reference>
<dbReference type="EMBL" id="LT629692">
    <property type="protein sequence ID" value="SDG69661.1"/>
    <property type="molecule type" value="Genomic_DNA"/>
</dbReference>
<dbReference type="RefSeq" id="WP_157681759.1">
    <property type="nucleotide sequence ID" value="NZ_LT629692.1"/>
</dbReference>
<evidence type="ECO:0000313" key="2">
    <source>
        <dbReference type="Proteomes" id="UP000199009"/>
    </source>
</evidence>
<dbReference type="NCBIfam" id="NF046112">
    <property type="entry name" value="MSMEG_6209_Nter"/>
    <property type="match status" value="1"/>
</dbReference>
<dbReference type="OrthoDB" id="4277148at2"/>
<accession>A0A1G7WCJ9</accession>
<keyword evidence="2" id="KW-1185">Reference proteome</keyword>
<name>A0A1G7WCJ9_9MICO</name>
<evidence type="ECO:0000313" key="1">
    <source>
        <dbReference type="EMBL" id="SDG69661.1"/>
    </source>
</evidence>
<dbReference type="AlphaFoldDB" id="A0A1G7WCJ9"/>
<gene>
    <name evidence="1" type="ORF">SAMN04489810_1027</name>
</gene>
<protein>
    <submittedName>
        <fullName evidence="1">Uncharacterized protein</fullName>
    </submittedName>
</protein>
<proteinExistence type="predicted"/>